<evidence type="ECO:0000256" key="1">
    <source>
        <dbReference type="SAM" id="Phobius"/>
    </source>
</evidence>
<reference evidence="2" key="1">
    <citation type="submission" date="2023-07" db="EMBL/GenBank/DDBJ databases">
        <authorList>
            <consortium name="CYATHOMIX"/>
        </authorList>
    </citation>
    <scope>NUCLEOTIDE SEQUENCE</scope>
    <source>
        <strain evidence="2">N/A</strain>
    </source>
</reference>
<dbReference type="EMBL" id="CATQJL010000001">
    <property type="protein sequence ID" value="CAJ0588747.1"/>
    <property type="molecule type" value="Genomic_DNA"/>
</dbReference>
<protein>
    <submittedName>
        <fullName evidence="2">Uncharacterized protein</fullName>
    </submittedName>
</protein>
<keyword evidence="1" id="KW-1133">Transmembrane helix</keyword>
<dbReference type="Proteomes" id="UP001176961">
    <property type="component" value="Unassembled WGS sequence"/>
</dbReference>
<organism evidence="2 3">
    <name type="scientific">Cylicocyclus nassatus</name>
    <name type="common">Nematode worm</name>
    <dbReference type="NCBI Taxonomy" id="53992"/>
    <lineage>
        <taxon>Eukaryota</taxon>
        <taxon>Metazoa</taxon>
        <taxon>Ecdysozoa</taxon>
        <taxon>Nematoda</taxon>
        <taxon>Chromadorea</taxon>
        <taxon>Rhabditida</taxon>
        <taxon>Rhabditina</taxon>
        <taxon>Rhabditomorpha</taxon>
        <taxon>Strongyloidea</taxon>
        <taxon>Strongylidae</taxon>
        <taxon>Cylicocyclus</taxon>
    </lineage>
</organism>
<evidence type="ECO:0000313" key="3">
    <source>
        <dbReference type="Proteomes" id="UP001176961"/>
    </source>
</evidence>
<name>A0AA36DJE5_CYLNA</name>
<keyword evidence="1" id="KW-0812">Transmembrane</keyword>
<accession>A0AA36DJE5</accession>
<feature type="transmembrane region" description="Helical" evidence="1">
    <location>
        <begin position="225"/>
        <end position="243"/>
    </location>
</feature>
<keyword evidence="3" id="KW-1185">Reference proteome</keyword>
<sequence>MYRPFHDRCYICPTSLTWGIADIANNDVPVYYASITAILFTNLLKAEDEIEGLMCYRTKQTPRPAGVCAVTVHYYLGNCSIYSYELWGGRRSPNIKEGHCSERIDHADESISKPETYRIVCYCWSNPYCAGMFSSFEEQIGKKLRNEDKRMYYQCFEDNLKNNAFLTIPALSTTLAQPTQELTHTPFETASHPKRPYLSEEAKIRRKVRANIRFRYLDWAIKRNLIILLVIAVFMAISGYFYYGESAPDLAKLAKKTPKDT</sequence>
<gene>
    <name evidence="2" type="ORF">CYNAS_LOCUS730</name>
</gene>
<evidence type="ECO:0000313" key="2">
    <source>
        <dbReference type="EMBL" id="CAJ0588747.1"/>
    </source>
</evidence>
<keyword evidence="1" id="KW-0472">Membrane</keyword>
<proteinExistence type="predicted"/>
<comment type="caution">
    <text evidence="2">The sequence shown here is derived from an EMBL/GenBank/DDBJ whole genome shotgun (WGS) entry which is preliminary data.</text>
</comment>
<dbReference type="AlphaFoldDB" id="A0AA36DJE5"/>